<reference evidence="1 2" key="1">
    <citation type="submission" date="2018-05" db="EMBL/GenBank/DDBJ databases">
        <title>Complete genome sequence of Massilia oculi sp. nov. CCUG 43427T (=DSM 26321T), the type strain of M. oculi, and comparison with genome sequences of other Massilia strains.</title>
        <authorList>
            <person name="Zhu B."/>
        </authorList>
    </citation>
    <scope>NUCLEOTIDE SEQUENCE [LARGE SCALE GENOMIC DNA]</scope>
    <source>
        <strain evidence="1 2">CCUG 43427</strain>
    </source>
</reference>
<keyword evidence="2" id="KW-1185">Reference proteome</keyword>
<evidence type="ECO:0000313" key="1">
    <source>
        <dbReference type="EMBL" id="AWL03424.1"/>
    </source>
</evidence>
<evidence type="ECO:0000313" key="2">
    <source>
        <dbReference type="Proteomes" id="UP000245820"/>
    </source>
</evidence>
<accession>A0A2S2DDK7</accession>
<sequence length="148" mass="16002">MQKLRGKRVAQMMNELEAEGVVISEADQAMLCAYVKGSVSGTDLLAHAVQFCDLSSYQSWLCGNFGGAYPTMLSEISIEQLVAEMASSLRHRSAETSTRPVQAPWAHRTAAELLEPFRLGARVTSIVGLVDPSPVTAQALQAELDHTP</sequence>
<dbReference type="EMBL" id="CP029343">
    <property type="protein sequence ID" value="AWL03424.1"/>
    <property type="molecule type" value="Genomic_DNA"/>
</dbReference>
<dbReference type="Proteomes" id="UP000245820">
    <property type="component" value="Chromosome"/>
</dbReference>
<name>A0A2S2DDK7_9BURK</name>
<organism evidence="1 2">
    <name type="scientific">Massilia oculi</name>
    <dbReference type="NCBI Taxonomy" id="945844"/>
    <lineage>
        <taxon>Bacteria</taxon>
        <taxon>Pseudomonadati</taxon>
        <taxon>Pseudomonadota</taxon>
        <taxon>Betaproteobacteria</taxon>
        <taxon>Burkholderiales</taxon>
        <taxon>Oxalobacteraceae</taxon>
        <taxon>Telluria group</taxon>
        <taxon>Massilia</taxon>
    </lineage>
</organism>
<dbReference type="AlphaFoldDB" id="A0A2S2DDK7"/>
<dbReference type="KEGG" id="mtim:DIR46_02440"/>
<proteinExistence type="predicted"/>
<protein>
    <submittedName>
        <fullName evidence="1">Uncharacterized protein</fullName>
    </submittedName>
</protein>
<gene>
    <name evidence="1" type="ORF">DIR46_02440</name>
</gene>